<keyword evidence="3" id="KW-1185">Reference proteome</keyword>
<gene>
    <name evidence="2" type="ORF">L873DRAFT_873847</name>
</gene>
<dbReference type="AlphaFoldDB" id="A0A3N4JU60"/>
<sequence length="194" mass="20872">MPVRFLRGNFTPAPETDVTRRGSYELYQTGSEFSSGVETPDQTISFQSQLSGSGLPDLNSMMFQSPDPFSYNYSQITATQPTTYVGRRQGASDKIKQNSSSPESLFGASVSGGSSNPYDSLEVQLFGPLPPYLLQGQPQVPEGVTPDTAGRDIQMIPSSGTQANFMGATSGTIGIDGFFGDQWDEMLLPSQDDP</sequence>
<dbReference type="STRING" id="1336337.A0A3N4JU60"/>
<organism evidence="2 3">
    <name type="scientific">Choiromyces venosus 120613-1</name>
    <dbReference type="NCBI Taxonomy" id="1336337"/>
    <lineage>
        <taxon>Eukaryota</taxon>
        <taxon>Fungi</taxon>
        <taxon>Dikarya</taxon>
        <taxon>Ascomycota</taxon>
        <taxon>Pezizomycotina</taxon>
        <taxon>Pezizomycetes</taxon>
        <taxon>Pezizales</taxon>
        <taxon>Tuberaceae</taxon>
        <taxon>Choiromyces</taxon>
    </lineage>
</organism>
<proteinExistence type="predicted"/>
<feature type="region of interest" description="Disordered" evidence="1">
    <location>
        <begin position="88"/>
        <end position="111"/>
    </location>
</feature>
<evidence type="ECO:0000256" key="1">
    <source>
        <dbReference type="SAM" id="MobiDB-lite"/>
    </source>
</evidence>
<evidence type="ECO:0000313" key="3">
    <source>
        <dbReference type="Proteomes" id="UP000276215"/>
    </source>
</evidence>
<protein>
    <submittedName>
        <fullName evidence="2">Uncharacterized protein</fullName>
    </submittedName>
</protein>
<reference evidence="2 3" key="1">
    <citation type="journal article" date="2018" name="Nat. Ecol. Evol.">
        <title>Pezizomycetes genomes reveal the molecular basis of ectomycorrhizal truffle lifestyle.</title>
        <authorList>
            <person name="Murat C."/>
            <person name="Payen T."/>
            <person name="Noel B."/>
            <person name="Kuo A."/>
            <person name="Morin E."/>
            <person name="Chen J."/>
            <person name="Kohler A."/>
            <person name="Krizsan K."/>
            <person name="Balestrini R."/>
            <person name="Da Silva C."/>
            <person name="Montanini B."/>
            <person name="Hainaut M."/>
            <person name="Levati E."/>
            <person name="Barry K.W."/>
            <person name="Belfiori B."/>
            <person name="Cichocki N."/>
            <person name="Clum A."/>
            <person name="Dockter R.B."/>
            <person name="Fauchery L."/>
            <person name="Guy J."/>
            <person name="Iotti M."/>
            <person name="Le Tacon F."/>
            <person name="Lindquist E.A."/>
            <person name="Lipzen A."/>
            <person name="Malagnac F."/>
            <person name="Mello A."/>
            <person name="Molinier V."/>
            <person name="Miyauchi S."/>
            <person name="Poulain J."/>
            <person name="Riccioni C."/>
            <person name="Rubini A."/>
            <person name="Sitrit Y."/>
            <person name="Splivallo R."/>
            <person name="Traeger S."/>
            <person name="Wang M."/>
            <person name="Zifcakova L."/>
            <person name="Wipf D."/>
            <person name="Zambonelli A."/>
            <person name="Paolocci F."/>
            <person name="Nowrousian M."/>
            <person name="Ottonello S."/>
            <person name="Baldrian P."/>
            <person name="Spatafora J.W."/>
            <person name="Henrissat B."/>
            <person name="Nagy L.G."/>
            <person name="Aury J.M."/>
            <person name="Wincker P."/>
            <person name="Grigoriev I.V."/>
            <person name="Bonfante P."/>
            <person name="Martin F.M."/>
        </authorList>
    </citation>
    <scope>NUCLEOTIDE SEQUENCE [LARGE SCALE GENOMIC DNA]</scope>
    <source>
        <strain evidence="2 3">120613-1</strain>
    </source>
</reference>
<evidence type="ECO:0000313" key="2">
    <source>
        <dbReference type="EMBL" id="RPA99700.1"/>
    </source>
</evidence>
<dbReference type="Proteomes" id="UP000276215">
    <property type="component" value="Unassembled WGS sequence"/>
</dbReference>
<name>A0A3N4JU60_9PEZI</name>
<dbReference type="EMBL" id="ML120385">
    <property type="protein sequence ID" value="RPA99700.1"/>
    <property type="molecule type" value="Genomic_DNA"/>
</dbReference>
<accession>A0A3N4JU60</accession>